<dbReference type="GO" id="GO:0016705">
    <property type="term" value="F:oxidoreductase activity, acting on paired donors, with incorporation or reduction of molecular oxygen"/>
    <property type="evidence" value="ECO:0007669"/>
    <property type="project" value="InterPro"/>
</dbReference>
<sequence length="467" mass="54089">MYAGILFIILYIVFIYYKKFYVRKEKSSLPTYWPIFGMMHFVLLNRSPIHQFLTEILKQSGGTFLFKGPWFTNMDMLITSDPANVQKIFDVLGDGIFAAESKSWENQRRTIKSLMNDTRFQEYVATTSWNKVETGLIPILELVSETGMEVDIQELFQRLAYDCSCILALGYDPTSLCIELPHLPHEKAFADLEEALLYRHILPEIFWKLQRWFHVGMEEKFGKGKEVIDQFLLHFISLKQQNFKRILDQREDFDLLTSYMRVLAEKGGKDTLSAALTWFFWLLTTNPAEEEKIRQEILTYLPSMKELGKWKFPTRDELKTLTYLHGALCESLRLFPPVPFQHKAPLEQDVLPSGHRINPNTKTVLSFFSMGRMESIWGKDCLEFKPERWISESGCVKIEPSFKFATFNAGPRSCLGKEISFVQLKIVAAAIISRFNIRVKEGHSVCPSTSVILHMKHGLMVKVSKCV</sequence>
<proteinExistence type="inferred from homology"/>
<gene>
    <name evidence="9" type="ORF">CDL12_08402</name>
</gene>
<dbReference type="GO" id="GO:0020037">
    <property type="term" value="F:heme binding"/>
    <property type="evidence" value="ECO:0007669"/>
    <property type="project" value="InterPro"/>
</dbReference>
<evidence type="ECO:0000313" key="9">
    <source>
        <dbReference type="EMBL" id="PIN18915.1"/>
    </source>
</evidence>
<feature type="binding site" description="axial binding residue" evidence="7">
    <location>
        <position position="414"/>
    </location>
    <ligand>
        <name>heme</name>
        <dbReference type="ChEBI" id="CHEBI:30413"/>
    </ligand>
    <ligandPart>
        <name>Fe</name>
        <dbReference type="ChEBI" id="CHEBI:18248"/>
    </ligandPart>
</feature>
<keyword evidence="5 8" id="KW-0560">Oxidoreductase</keyword>
<comment type="similarity">
    <text evidence="3 8">Belongs to the cytochrome P450 family.</text>
</comment>
<evidence type="ECO:0000256" key="6">
    <source>
        <dbReference type="ARBA" id="ARBA00023004"/>
    </source>
</evidence>
<evidence type="ECO:0000256" key="3">
    <source>
        <dbReference type="ARBA" id="ARBA00010617"/>
    </source>
</evidence>
<dbReference type="InterPro" id="IPR017972">
    <property type="entry name" value="Cyt_P450_CS"/>
</dbReference>
<dbReference type="Proteomes" id="UP000231279">
    <property type="component" value="Unassembled WGS sequence"/>
</dbReference>
<dbReference type="InterPro" id="IPR001128">
    <property type="entry name" value="Cyt_P450"/>
</dbReference>
<keyword evidence="8" id="KW-0503">Monooxygenase</keyword>
<evidence type="ECO:0000256" key="8">
    <source>
        <dbReference type="RuleBase" id="RU000461"/>
    </source>
</evidence>
<keyword evidence="6 7" id="KW-0408">Iron</keyword>
<evidence type="ECO:0000313" key="10">
    <source>
        <dbReference type="Proteomes" id="UP000231279"/>
    </source>
</evidence>
<dbReference type="GO" id="GO:0004497">
    <property type="term" value="F:monooxygenase activity"/>
    <property type="evidence" value="ECO:0007669"/>
    <property type="project" value="UniProtKB-KW"/>
</dbReference>
<dbReference type="GO" id="GO:0016020">
    <property type="term" value="C:membrane"/>
    <property type="evidence" value="ECO:0007669"/>
    <property type="project" value="UniProtKB-SubCell"/>
</dbReference>
<dbReference type="PRINTS" id="PR00385">
    <property type="entry name" value="P450"/>
</dbReference>
<dbReference type="PANTHER" id="PTHR24296">
    <property type="entry name" value="CYTOCHROME P450"/>
    <property type="match status" value="1"/>
</dbReference>
<organism evidence="9 10">
    <name type="scientific">Handroanthus impetiginosus</name>
    <dbReference type="NCBI Taxonomy" id="429701"/>
    <lineage>
        <taxon>Eukaryota</taxon>
        <taxon>Viridiplantae</taxon>
        <taxon>Streptophyta</taxon>
        <taxon>Embryophyta</taxon>
        <taxon>Tracheophyta</taxon>
        <taxon>Spermatophyta</taxon>
        <taxon>Magnoliopsida</taxon>
        <taxon>eudicotyledons</taxon>
        <taxon>Gunneridae</taxon>
        <taxon>Pentapetalae</taxon>
        <taxon>asterids</taxon>
        <taxon>lamiids</taxon>
        <taxon>Lamiales</taxon>
        <taxon>Bignoniaceae</taxon>
        <taxon>Crescentiina</taxon>
        <taxon>Tabebuia alliance</taxon>
        <taxon>Handroanthus</taxon>
    </lineage>
</organism>
<comment type="cofactor">
    <cofactor evidence="1 7">
        <name>heme</name>
        <dbReference type="ChEBI" id="CHEBI:30413"/>
    </cofactor>
</comment>
<dbReference type="Gene3D" id="1.10.630.10">
    <property type="entry name" value="Cytochrome P450"/>
    <property type="match status" value="1"/>
</dbReference>
<dbReference type="Pfam" id="PF00067">
    <property type="entry name" value="p450"/>
    <property type="match status" value="1"/>
</dbReference>
<dbReference type="OrthoDB" id="1470350at2759"/>
<comment type="caution">
    <text evidence="9">The sequence shown here is derived from an EMBL/GenBank/DDBJ whole genome shotgun (WGS) entry which is preliminary data.</text>
</comment>
<dbReference type="PRINTS" id="PR00463">
    <property type="entry name" value="EP450I"/>
</dbReference>
<reference evidence="10" key="1">
    <citation type="journal article" date="2018" name="Gigascience">
        <title>Genome assembly of the Pink Ipe (Handroanthus impetiginosus, Bignoniaceae), a highly valued, ecologically keystone Neotropical timber forest tree.</title>
        <authorList>
            <person name="Silva-Junior O.B."/>
            <person name="Grattapaglia D."/>
            <person name="Novaes E."/>
            <person name="Collevatti R.G."/>
        </authorList>
    </citation>
    <scope>NUCLEOTIDE SEQUENCE [LARGE SCALE GENOMIC DNA]</scope>
    <source>
        <strain evidence="10">cv. UFG-1</strain>
    </source>
</reference>
<evidence type="ECO:0000256" key="7">
    <source>
        <dbReference type="PIRSR" id="PIRSR602401-1"/>
    </source>
</evidence>
<dbReference type="GO" id="GO:0005506">
    <property type="term" value="F:iron ion binding"/>
    <property type="evidence" value="ECO:0007669"/>
    <property type="project" value="InterPro"/>
</dbReference>
<accession>A0A2G9HN13</accession>
<dbReference type="STRING" id="429701.A0A2G9HN13"/>
<keyword evidence="4 7" id="KW-0479">Metal-binding</keyword>
<dbReference type="InterPro" id="IPR002401">
    <property type="entry name" value="Cyt_P450_E_grp-I"/>
</dbReference>
<name>A0A2G9HN13_9LAMI</name>
<dbReference type="SUPFAM" id="SSF48264">
    <property type="entry name" value="Cytochrome P450"/>
    <property type="match status" value="1"/>
</dbReference>
<dbReference type="EMBL" id="NKXS01001370">
    <property type="protein sequence ID" value="PIN18915.1"/>
    <property type="molecule type" value="Genomic_DNA"/>
</dbReference>
<keyword evidence="7 8" id="KW-0349">Heme</keyword>
<dbReference type="AlphaFoldDB" id="A0A2G9HN13"/>
<dbReference type="GO" id="GO:0006629">
    <property type="term" value="P:lipid metabolic process"/>
    <property type="evidence" value="ECO:0007669"/>
    <property type="project" value="UniProtKB-ARBA"/>
</dbReference>
<evidence type="ECO:0000256" key="2">
    <source>
        <dbReference type="ARBA" id="ARBA00004167"/>
    </source>
</evidence>
<dbReference type="InterPro" id="IPR036396">
    <property type="entry name" value="Cyt_P450_sf"/>
</dbReference>
<dbReference type="PROSITE" id="PS00086">
    <property type="entry name" value="CYTOCHROME_P450"/>
    <property type="match status" value="1"/>
</dbReference>
<evidence type="ECO:0000256" key="4">
    <source>
        <dbReference type="ARBA" id="ARBA00022723"/>
    </source>
</evidence>
<dbReference type="CDD" id="cd11064">
    <property type="entry name" value="CYP86A"/>
    <property type="match status" value="1"/>
</dbReference>
<comment type="subcellular location">
    <subcellularLocation>
        <location evidence="2">Membrane</location>
        <topology evidence="2">Single-pass membrane protein</topology>
    </subcellularLocation>
</comment>
<evidence type="ECO:0000256" key="5">
    <source>
        <dbReference type="ARBA" id="ARBA00023002"/>
    </source>
</evidence>
<keyword evidence="10" id="KW-1185">Reference proteome</keyword>
<evidence type="ECO:0000256" key="1">
    <source>
        <dbReference type="ARBA" id="ARBA00001971"/>
    </source>
</evidence>
<protein>
    <submittedName>
        <fullName evidence="9">Cytochrome P450 CYP4/CYP19/CYP26 subfamily</fullName>
    </submittedName>
</protein>